<dbReference type="Pfam" id="PF02311">
    <property type="entry name" value="AraC_binding"/>
    <property type="match status" value="1"/>
</dbReference>
<dbReference type="InterPro" id="IPR014710">
    <property type="entry name" value="RmlC-like_jellyroll"/>
</dbReference>
<organism evidence="3 4">
    <name type="scientific">Dankookia rubra</name>
    <dbReference type="NCBI Taxonomy" id="1442381"/>
    <lineage>
        <taxon>Bacteria</taxon>
        <taxon>Pseudomonadati</taxon>
        <taxon>Pseudomonadota</taxon>
        <taxon>Alphaproteobacteria</taxon>
        <taxon>Acetobacterales</taxon>
        <taxon>Roseomonadaceae</taxon>
        <taxon>Dankookia</taxon>
    </lineage>
</organism>
<dbReference type="SUPFAM" id="SSF51182">
    <property type="entry name" value="RmlC-like cupins"/>
    <property type="match status" value="1"/>
</dbReference>
<evidence type="ECO:0000256" key="1">
    <source>
        <dbReference type="ARBA" id="ARBA00023125"/>
    </source>
</evidence>
<comment type="caution">
    <text evidence="3">The sequence shown here is derived from an EMBL/GenBank/DDBJ whole genome shotgun (WGS) entry which is preliminary data.</text>
</comment>
<keyword evidence="1" id="KW-0238">DNA-binding</keyword>
<evidence type="ECO:0000313" key="4">
    <source>
        <dbReference type="Proteomes" id="UP000295096"/>
    </source>
</evidence>
<feature type="domain" description="AraC-type arabinose-binding/dimerisation" evidence="2">
    <location>
        <begin position="114"/>
        <end position="175"/>
    </location>
</feature>
<dbReference type="Proteomes" id="UP000295096">
    <property type="component" value="Unassembled WGS sequence"/>
</dbReference>
<dbReference type="EMBL" id="SMSJ01000001">
    <property type="protein sequence ID" value="TDH64605.1"/>
    <property type="molecule type" value="Genomic_DNA"/>
</dbReference>
<name>A0A4V3AAS4_9PROT</name>
<dbReference type="GO" id="GO:0003677">
    <property type="term" value="F:DNA binding"/>
    <property type="evidence" value="ECO:0007669"/>
    <property type="project" value="UniProtKB-KW"/>
</dbReference>
<gene>
    <name evidence="3" type="ORF">E2C06_01285</name>
</gene>
<keyword evidence="4" id="KW-1185">Reference proteome</keyword>
<dbReference type="GO" id="GO:0006355">
    <property type="term" value="P:regulation of DNA-templated transcription"/>
    <property type="evidence" value="ECO:0007669"/>
    <property type="project" value="InterPro"/>
</dbReference>
<dbReference type="InterPro" id="IPR011051">
    <property type="entry name" value="RmlC_Cupin_sf"/>
</dbReference>
<dbReference type="InterPro" id="IPR003313">
    <property type="entry name" value="AraC-bd"/>
</dbReference>
<protein>
    <recommendedName>
        <fullName evidence="2">AraC-type arabinose-binding/dimerisation domain-containing protein</fullName>
    </recommendedName>
</protein>
<accession>A0A4V3AAS4</accession>
<sequence length="188" mass="19488">MRAVVSVLPPAAKPTSMRIGRSGFQAWARAARGSSGSAARPGSKVLRCISSPPGGVLPPRLPQPSRVPGGISPLVLRRARPDGAALHARAAEGTRMTDEAAFEAALRADGFQEVVRRAASPGQSLPDHDHGWDVRGLVLAGRFTVSAEGKVQDCGPGEVFTLAAGCRHTEAAGPDGAELLVGRRHEAP</sequence>
<evidence type="ECO:0000259" key="2">
    <source>
        <dbReference type="Pfam" id="PF02311"/>
    </source>
</evidence>
<reference evidence="3 4" key="1">
    <citation type="journal article" date="2016" name="J. Microbiol.">
        <title>Dankookia rubra gen. nov., sp. nov., an alphaproteobacterium isolated from sediment of a shallow stream.</title>
        <authorList>
            <person name="Kim W.H."/>
            <person name="Kim D.H."/>
            <person name="Kang K."/>
            <person name="Ahn T.Y."/>
        </authorList>
    </citation>
    <scope>NUCLEOTIDE SEQUENCE [LARGE SCALE GENOMIC DNA]</scope>
    <source>
        <strain evidence="3 4">JCM30602</strain>
    </source>
</reference>
<dbReference type="AlphaFoldDB" id="A0A4V3AAS4"/>
<dbReference type="OrthoDB" id="287220at2"/>
<dbReference type="Gene3D" id="2.60.120.10">
    <property type="entry name" value="Jelly Rolls"/>
    <property type="match status" value="1"/>
</dbReference>
<proteinExistence type="predicted"/>
<evidence type="ECO:0000313" key="3">
    <source>
        <dbReference type="EMBL" id="TDH64605.1"/>
    </source>
</evidence>